<dbReference type="AlphaFoldDB" id="A0AAN8W5L2"/>
<name>A0AAN8W5L2_9MAGN</name>
<reference evidence="2 3" key="1">
    <citation type="submission" date="2023-12" db="EMBL/GenBank/DDBJ databases">
        <title>A high-quality genome assembly for Dillenia turbinata (Dilleniales).</title>
        <authorList>
            <person name="Chanderbali A."/>
        </authorList>
    </citation>
    <scope>NUCLEOTIDE SEQUENCE [LARGE SCALE GENOMIC DNA]</scope>
    <source>
        <strain evidence="2">LSX21</strain>
        <tissue evidence="2">Leaf</tissue>
    </source>
</reference>
<protein>
    <recommendedName>
        <fullName evidence="4">Secreted protein</fullName>
    </recommendedName>
</protein>
<evidence type="ECO:0008006" key="4">
    <source>
        <dbReference type="Google" id="ProtNLM"/>
    </source>
</evidence>
<comment type="caution">
    <text evidence="2">The sequence shown here is derived from an EMBL/GenBank/DDBJ whole genome shotgun (WGS) entry which is preliminary data.</text>
</comment>
<keyword evidence="3" id="KW-1185">Reference proteome</keyword>
<gene>
    <name evidence="2" type="ORF">RJ641_029849</name>
</gene>
<organism evidence="2 3">
    <name type="scientific">Dillenia turbinata</name>
    <dbReference type="NCBI Taxonomy" id="194707"/>
    <lineage>
        <taxon>Eukaryota</taxon>
        <taxon>Viridiplantae</taxon>
        <taxon>Streptophyta</taxon>
        <taxon>Embryophyta</taxon>
        <taxon>Tracheophyta</taxon>
        <taxon>Spermatophyta</taxon>
        <taxon>Magnoliopsida</taxon>
        <taxon>eudicotyledons</taxon>
        <taxon>Gunneridae</taxon>
        <taxon>Pentapetalae</taxon>
        <taxon>Dilleniales</taxon>
        <taxon>Dilleniaceae</taxon>
        <taxon>Dillenia</taxon>
    </lineage>
</organism>
<feature type="chain" id="PRO_5042867887" description="Secreted protein" evidence="1">
    <location>
        <begin position="31"/>
        <end position="88"/>
    </location>
</feature>
<accession>A0AAN8W5L2</accession>
<dbReference type="Proteomes" id="UP001370490">
    <property type="component" value="Unassembled WGS sequence"/>
</dbReference>
<proteinExistence type="predicted"/>
<sequence length="88" mass="10126">MGCIWRCVCRRRNRHLVICLFFLVCSLAQSRFVVEGRASSMLFKPKDQEKFDRVKAAKMREEVHHLHTLRAHSGACCAPTPSPNDINN</sequence>
<feature type="signal peptide" evidence="1">
    <location>
        <begin position="1"/>
        <end position="30"/>
    </location>
</feature>
<keyword evidence="1" id="KW-0732">Signal</keyword>
<evidence type="ECO:0000256" key="1">
    <source>
        <dbReference type="SAM" id="SignalP"/>
    </source>
</evidence>
<evidence type="ECO:0000313" key="2">
    <source>
        <dbReference type="EMBL" id="KAK6940318.1"/>
    </source>
</evidence>
<evidence type="ECO:0000313" key="3">
    <source>
        <dbReference type="Proteomes" id="UP001370490"/>
    </source>
</evidence>
<dbReference type="EMBL" id="JBAMMX010000005">
    <property type="protein sequence ID" value="KAK6940318.1"/>
    <property type="molecule type" value="Genomic_DNA"/>
</dbReference>